<name>A0A4C1VG56_EUMVA</name>
<dbReference type="EMBL" id="BGZK01000333">
    <property type="protein sequence ID" value="GBP37431.1"/>
    <property type="molecule type" value="Genomic_DNA"/>
</dbReference>
<accession>A0A4C1VG56</accession>
<proteinExistence type="predicted"/>
<dbReference type="AlphaFoldDB" id="A0A4C1VG56"/>
<comment type="caution">
    <text evidence="2">The sequence shown here is derived from an EMBL/GenBank/DDBJ whole genome shotgun (WGS) entry which is preliminary data.</text>
</comment>
<sequence length="74" mass="8242">MAIIGFQGLMMEPEDKHRNYVMKKRILAVFGLVEIALRCTLTTNNFHSLMMQPEGSGNGAESLEAPSSDLERQS</sequence>
<feature type="region of interest" description="Disordered" evidence="1">
    <location>
        <begin position="49"/>
        <end position="74"/>
    </location>
</feature>
<evidence type="ECO:0000256" key="1">
    <source>
        <dbReference type="SAM" id="MobiDB-lite"/>
    </source>
</evidence>
<dbReference type="Proteomes" id="UP000299102">
    <property type="component" value="Unassembled WGS sequence"/>
</dbReference>
<organism evidence="2 3">
    <name type="scientific">Eumeta variegata</name>
    <name type="common">Bagworm moth</name>
    <name type="synonym">Eumeta japonica</name>
    <dbReference type="NCBI Taxonomy" id="151549"/>
    <lineage>
        <taxon>Eukaryota</taxon>
        <taxon>Metazoa</taxon>
        <taxon>Ecdysozoa</taxon>
        <taxon>Arthropoda</taxon>
        <taxon>Hexapoda</taxon>
        <taxon>Insecta</taxon>
        <taxon>Pterygota</taxon>
        <taxon>Neoptera</taxon>
        <taxon>Endopterygota</taxon>
        <taxon>Lepidoptera</taxon>
        <taxon>Glossata</taxon>
        <taxon>Ditrysia</taxon>
        <taxon>Tineoidea</taxon>
        <taxon>Psychidae</taxon>
        <taxon>Oiketicinae</taxon>
        <taxon>Eumeta</taxon>
    </lineage>
</organism>
<protein>
    <submittedName>
        <fullName evidence="2">Uncharacterized protein</fullName>
    </submittedName>
</protein>
<evidence type="ECO:0000313" key="3">
    <source>
        <dbReference type="Proteomes" id="UP000299102"/>
    </source>
</evidence>
<gene>
    <name evidence="2" type="ORF">EVAR_16336_1</name>
</gene>
<evidence type="ECO:0000313" key="2">
    <source>
        <dbReference type="EMBL" id="GBP37431.1"/>
    </source>
</evidence>
<reference evidence="2 3" key="1">
    <citation type="journal article" date="2019" name="Commun. Biol.">
        <title>The bagworm genome reveals a unique fibroin gene that provides high tensile strength.</title>
        <authorList>
            <person name="Kono N."/>
            <person name="Nakamura H."/>
            <person name="Ohtoshi R."/>
            <person name="Tomita M."/>
            <person name="Numata K."/>
            <person name="Arakawa K."/>
        </authorList>
    </citation>
    <scope>NUCLEOTIDE SEQUENCE [LARGE SCALE GENOMIC DNA]</scope>
</reference>
<keyword evidence="3" id="KW-1185">Reference proteome</keyword>
<dbReference type="OrthoDB" id="7339153at2759"/>